<dbReference type="InterPro" id="IPR011671">
    <property type="entry name" value="tRNA_uracil_MeTrfase"/>
</dbReference>
<sequence>MLSDLLHHPEYNTSLILRAEILEDTALSTSDAHAVIPPSQFLPSEIPYYTLHRLLTRRLLPRSPKRDTPITQYCTFYHSLTDESLATEQLPSSLVILTPELDKESPKVPFYHPPVSHLAFRYIPSSPSVPATLRIEVVPLPPADDESERGDYANPSSRLYRTCLALLETVFKHGWGFMTGYKKRVVHDTIVDRAEYQDLYLVIRDRFAHLVESWPESTDPQKHVFEDIAIATFLILVWKHSYPPLDARAHDQSEPDGEPWGNWPRPPDGFVDLGCGNGLLVHILVTLGYKGFGIDLRARKSWALYPSSTQECLRVQAFDPTLPSSSFPDQLGLSNGIEAGGVWIIGNHADEMTPWIPLLCTLISSAPNGKDVGFLSIPCCAWNLDAKFVRGKSKKEKDKCVDEMELEERLGIGKGKKGSSYSAYVLWLASLTKECGFEVECEALRIPSTRNWAIIGRKRTFKKAEEGEAVKQKAEKMVEEVRARGIFKTRKPEGNAGNH</sequence>
<name>A0A067M0F9_BOTB1</name>
<dbReference type="GO" id="GO:0005737">
    <property type="term" value="C:cytoplasm"/>
    <property type="evidence" value="ECO:0007669"/>
    <property type="project" value="UniProtKB-SubCell"/>
</dbReference>
<evidence type="ECO:0000256" key="6">
    <source>
        <dbReference type="ARBA" id="ARBA00022603"/>
    </source>
</evidence>
<dbReference type="PANTHER" id="PTHR21210:SF0">
    <property type="entry name" value="TRNA (URACIL-O(2)-)-METHYLTRANSFERASE-RELATED"/>
    <property type="match status" value="1"/>
</dbReference>
<dbReference type="PANTHER" id="PTHR21210">
    <property type="entry name" value="TRNA (URACIL-O(2)-)-METHYLTRANSFERASE-RELATED"/>
    <property type="match status" value="1"/>
</dbReference>
<evidence type="ECO:0000256" key="2">
    <source>
        <dbReference type="ARBA" id="ARBA00009056"/>
    </source>
</evidence>
<dbReference type="OrthoDB" id="10047021at2759"/>
<evidence type="ECO:0000256" key="5">
    <source>
        <dbReference type="ARBA" id="ARBA00022490"/>
    </source>
</evidence>
<dbReference type="STRING" id="930990.A0A067M0F9"/>
<keyword evidence="9 11" id="KW-0819">tRNA processing</keyword>
<dbReference type="AlphaFoldDB" id="A0A067M0F9"/>
<evidence type="ECO:0000313" key="13">
    <source>
        <dbReference type="Proteomes" id="UP000027195"/>
    </source>
</evidence>
<keyword evidence="6 11" id="KW-0489">Methyltransferase</keyword>
<dbReference type="Proteomes" id="UP000027195">
    <property type="component" value="Unassembled WGS sequence"/>
</dbReference>
<evidence type="ECO:0000256" key="4">
    <source>
        <dbReference type="ARBA" id="ARBA00017788"/>
    </source>
</evidence>
<dbReference type="GO" id="GO:0030488">
    <property type="term" value="P:tRNA methylation"/>
    <property type="evidence" value="ECO:0007669"/>
    <property type="project" value="UniProtKB-UniRule"/>
</dbReference>
<evidence type="ECO:0000256" key="10">
    <source>
        <dbReference type="ARBA" id="ARBA00047957"/>
    </source>
</evidence>
<evidence type="ECO:0000256" key="3">
    <source>
        <dbReference type="ARBA" id="ARBA00012795"/>
    </source>
</evidence>
<proteinExistence type="inferred from homology"/>
<evidence type="ECO:0000256" key="8">
    <source>
        <dbReference type="ARBA" id="ARBA00022691"/>
    </source>
</evidence>
<dbReference type="Pfam" id="PF07757">
    <property type="entry name" value="AdoMet_MTase"/>
    <property type="match status" value="2"/>
</dbReference>
<evidence type="ECO:0000256" key="1">
    <source>
        <dbReference type="ARBA" id="ARBA00004496"/>
    </source>
</evidence>
<dbReference type="HOGENOM" id="CLU_018580_2_0_1"/>
<reference evidence="13" key="1">
    <citation type="journal article" date="2014" name="Proc. Natl. Acad. Sci. U.S.A.">
        <title>Extensive sampling of basidiomycete genomes demonstrates inadequacy of the white-rot/brown-rot paradigm for wood decay fungi.</title>
        <authorList>
            <person name="Riley R."/>
            <person name="Salamov A.A."/>
            <person name="Brown D.W."/>
            <person name="Nagy L.G."/>
            <person name="Floudas D."/>
            <person name="Held B.W."/>
            <person name="Levasseur A."/>
            <person name="Lombard V."/>
            <person name="Morin E."/>
            <person name="Otillar R."/>
            <person name="Lindquist E.A."/>
            <person name="Sun H."/>
            <person name="LaButti K.M."/>
            <person name="Schmutz J."/>
            <person name="Jabbour D."/>
            <person name="Luo H."/>
            <person name="Baker S.E."/>
            <person name="Pisabarro A.G."/>
            <person name="Walton J.D."/>
            <person name="Blanchette R.A."/>
            <person name="Henrissat B."/>
            <person name="Martin F."/>
            <person name="Cullen D."/>
            <person name="Hibbett D.S."/>
            <person name="Grigoriev I.V."/>
        </authorList>
    </citation>
    <scope>NUCLEOTIDE SEQUENCE [LARGE SCALE GENOMIC DNA]</scope>
    <source>
        <strain evidence="13">FD-172 SS1</strain>
    </source>
</reference>
<evidence type="ECO:0000256" key="11">
    <source>
        <dbReference type="RuleBase" id="RU368004"/>
    </source>
</evidence>
<dbReference type="EC" id="2.1.1.211" evidence="3 11"/>
<dbReference type="GO" id="GO:0141101">
    <property type="term" value="F:tRNA(Ser) (uridine(44)-2'-O-)-methyltransferase activity"/>
    <property type="evidence" value="ECO:0007669"/>
    <property type="project" value="UniProtKB-EC"/>
</dbReference>
<evidence type="ECO:0000256" key="9">
    <source>
        <dbReference type="ARBA" id="ARBA00022694"/>
    </source>
</evidence>
<organism evidence="12 13">
    <name type="scientific">Botryobasidium botryosum (strain FD-172 SS1)</name>
    <dbReference type="NCBI Taxonomy" id="930990"/>
    <lineage>
        <taxon>Eukaryota</taxon>
        <taxon>Fungi</taxon>
        <taxon>Dikarya</taxon>
        <taxon>Basidiomycota</taxon>
        <taxon>Agaricomycotina</taxon>
        <taxon>Agaricomycetes</taxon>
        <taxon>Cantharellales</taxon>
        <taxon>Botryobasidiaceae</taxon>
        <taxon>Botryobasidium</taxon>
    </lineage>
</organism>
<evidence type="ECO:0000313" key="12">
    <source>
        <dbReference type="EMBL" id="KDQ08165.1"/>
    </source>
</evidence>
<dbReference type="InParanoid" id="A0A067M0F9"/>
<keyword evidence="5 11" id="KW-0963">Cytoplasm</keyword>
<gene>
    <name evidence="12" type="ORF">BOTBODRAFT_572461</name>
</gene>
<protein>
    <recommendedName>
        <fullName evidence="4 11">tRNA (uracil-O(2)-)-methyltransferase</fullName>
        <ecNumber evidence="3 11">2.1.1.211</ecNumber>
    </recommendedName>
</protein>
<comment type="catalytic activity">
    <reaction evidence="10 11">
        <text>uridine(44) in tRNA(Ser) + S-adenosyl-L-methionine = 2'-O-methyluridine(44) in tRNA(Ser) + S-adenosyl-L-homocysteine + H(+)</text>
        <dbReference type="Rhea" id="RHEA:43100"/>
        <dbReference type="Rhea" id="RHEA-COMP:10339"/>
        <dbReference type="Rhea" id="RHEA-COMP:10340"/>
        <dbReference type="ChEBI" id="CHEBI:15378"/>
        <dbReference type="ChEBI" id="CHEBI:57856"/>
        <dbReference type="ChEBI" id="CHEBI:59789"/>
        <dbReference type="ChEBI" id="CHEBI:65315"/>
        <dbReference type="ChEBI" id="CHEBI:74478"/>
        <dbReference type="EC" id="2.1.1.211"/>
    </reaction>
</comment>
<comment type="similarity">
    <text evidence="2 11">Belongs to the TRM44 family.</text>
</comment>
<keyword evidence="13" id="KW-1185">Reference proteome</keyword>
<evidence type="ECO:0000256" key="7">
    <source>
        <dbReference type="ARBA" id="ARBA00022679"/>
    </source>
</evidence>
<dbReference type="EMBL" id="KL198094">
    <property type="protein sequence ID" value="KDQ08165.1"/>
    <property type="molecule type" value="Genomic_DNA"/>
</dbReference>
<comment type="function">
    <text evidence="11">Adenosyl-L-methionine (AdoMet)-dependent tRNA (uracil-O(2)-)-methyltransferase.</text>
</comment>
<keyword evidence="7 11" id="KW-0808">Transferase</keyword>
<dbReference type="FunCoup" id="A0A067M0F9">
    <property type="interactions" value="35"/>
</dbReference>
<accession>A0A067M0F9</accession>
<keyword evidence="8 11" id="KW-0949">S-adenosyl-L-methionine</keyword>
<comment type="subcellular location">
    <subcellularLocation>
        <location evidence="1 11">Cytoplasm</location>
    </subcellularLocation>
</comment>